<dbReference type="PROSITE" id="PS50920">
    <property type="entry name" value="SOLCAR"/>
    <property type="match status" value="3"/>
</dbReference>
<keyword evidence="5 6" id="KW-0472">Membrane</keyword>
<evidence type="ECO:0000256" key="5">
    <source>
        <dbReference type="ARBA" id="ARBA00023136"/>
    </source>
</evidence>
<keyword evidence="4" id="KW-0677">Repeat</keyword>
<dbReference type="PANTHER" id="PTHR46080:SF4">
    <property type="entry name" value="MITOCHONDRIAL CARRIER PROTEIN, EXPRESSED"/>
    <property type="match status" value="1"/>
</dbReference>
<name>A0A4S8JPL0_MUSBA</name>
<evidence type="ECO:0000256" key="4">
    <source>
        <dbReference type="ARBA" id="ARBA00022737"/>
    </source>
</evidence>
<evidence type="ECO:0000256" key="1">
    <source>
        <dbReference type="ARBA" id="ARBA00004141"/>
    </source>
</evidence>
<comment type="subcellular location">
    <subcellularLocation>
        <location evidence="1">Membrane</location>
        <topology evidence="1">Multi-pass membrane protein</topology>
    </subcellularLocation>
</comment>
<organism evidence="9 10">
    <name type="scientific">Musa balbisiana</name>
    <name type="common">Banana</name>
    <dbReference type="NCBI Taxonomy" id="52838"/>
    <lineage>
        <taxon>Eukaryota</taxon>
        <taxon>Viridiplantae</taxon>
        <taxon>Streptophyta</taxon>
        <taxon>Embryophyta</taxon>
        <taxon>Tracheophyta</taxon>
        <taxon>Spermatophyta</taxon>
        <taxon>Magnoliopsida</taxon>
        <taxon>Liliopsida</taxon>
        <taxon>Zingiberales</taxon>
        <taxon>Musaceae</taxon>
        <taxon>Musa</taxon>
    </lineage>
</organism>
<dbReference type="Pfam" id="PF00153">
    <property type="entry name" value="Mito_carr"/>
    <property type="match status" value="3"/>
</dbReference>
<evidence type="ECO:0000259" key="8">
    <source>
        <dbReference type="PROSITE" id="PS50263"/>
    </source>
</evidence>
<feature type="domain" description="CN hydrolase" evidence="8">
    <location>
        <begin position="495"/>
        <end position="744"/>
    </location>
</feature>
<dbReference type="Gene3D" id="1.50.40.10">
    <property type="entry name" value="Mitochondrial carrier domain"/>
    <property type="match status" value="1"/>
</dbReference>
<dbReference type="GO" id="GO:0016811">
    <property type="term" value="F:hydrolase activity, acting on carbon-nitrogen (but not peptide) bonds, in linear amides"/>
    <property type="evidence" value="ECO:0007669"/>
    <property type="project" value="InterPro"/>
</dbReference>
<evidence type="ECO:0000256" key="2">
    <source>
        <dbReference type="ARBA" id="ARBA00022448"/>
    </source>
</evidence>
<feature type="repeat" description="Solcar" evidence="6">
    <location>
        <begin position="141"/>
        <end position="230"/>
    </location>
</feature>
<dbReference type="InterPro" id="IPR045254">
    <property type="entry name" value="Nit1/2_C-N_Hydrolase"/>
</dbReference>
<evidence type="ECO:0000256" key="3">
    <source>
        <dbReference type="ARBA" id="ARBA00022692"/>
    </source>
</evidence>
<sequence>MVDERSRDWEYKMSFMAATEAEEEAGAAAAEIHLPAEVDWEMLDKWRFFVMGAALFSGVSATLYPAVVLKTRLQVAQPPSPCLRAAANILRHEGLRGFYRGFATSLAGTIPARALYMGALEATKSTVGAATLRLGVPETTASVAASAAAGLSAAVAAQVVWTPIDVVSQRLMVQGSAAAAAKYRGGVDAFKKILYSDGIRGLYRGFGMSILTYAPSNAVWWASYSLSQRLIWGCIGYHMGGGGELKPGQGTVVAVQGVSAAVAGGTSAVVTMPLDTIKTRMQVLDDGGDRMTIGRTVRSLIREGGWRACYRGLGPRWASTSLSATTMITTYEFLKRLSAKDGSFPGPLVVRQPIPFEIYGQLNTLFSKDAFRRILRQSQGKIMPFAFIWPSLKLKILRRDSYQPSSSSVEPKLSIPLTRAMRGGFTIRPSSAPLLTAYQPLLRLSRGTINRPIPATAPPPCLRLTTALAVRSAFQPDEATVPAPLPLPVPPVSKFKIALCQLSVTPDKERNIARARKAIEEAAGRGAQLVLLPEIWNSPYSNDNFPVYAEDIESVGDAAPSFSMLSEAARSLQITIIGGSIPERSGDRLYNTCCVFGTDGKLLGKHRKIHLFDIDIPGEITFKESNTLTAGKHATIVDTDVGRIGIGICHDIRFPELAILYAARGAHLLCYPGAFNITTGSLLWELMQRARAADNQLFVATCSPARDTGACYIAWGHSTLVGPFGEVIATTDHEEAIIVEEVDYSLIELRRSSLPLDQQRRGDLYRLVDVHRLNSRGL</sequence>
<gene>
    <name evidence="9" type="ORF">C4D60_Mb01t15810</name>
</gene>
<evidence type="ECO:0000313" key="9">
    <source>
        <dbReference type="EMBL" id="THU63444.1"/>
    </source>
</evidence>
<dbReference type="InterPro" id="IPR003010">
    <property type="entry name" value="C-N_Hydrolase"/>
</dbReference>
<reference evidence="9 10" key="1">
    <citation type="journal article" date="2019" name="Nat. Plants">
        <title>Genome sequencing of Musa balbisiana reveals subgenome evolution and function divergence in polyploid bananas.</title>
        <authorList>
            <person name="Yao X."/>
        </authorList>
    </citation>
    <scope>NUCLEOTIDE SEQUENCE [LARGE SCALE GENOMIC DNA]</scope>
    <source>
        <strain evidence="10">cv. DH-PKW</strain>
        <tissue evidence="9">Leaves</tissue>
    </source>
</reference>
<keyword evidence="3 6" id="KW-0812">Transmembrane</keyword>
<dbReference type="Gene3D" id="3.60.110.10">
    <property type="entry name" value="Carbon-nitrogen hydrolase"/>
    <property type="match status" value="1"/>
</dbReference>
<dbReference type="AlphaFoldDB" id="A0A4S8JPL0"/>
<keyword evidence="2" id="KW-0813">Transport</keyword>
<keyword evidence="7" id="KW-1133">Transmembrane helix</keyword>
<dbReference type="InterPro" id="IPR023395">
    <property type="entry name" value="MCP_dom_sf"/>
</dbReference>
<dbReference type="GO" id="GO:0016020">
    <property type="term" value="C:membrane"/>
    <property type="evidence" value="ECO:0007669"/>
    <property type="project" value="UniProtKB-SubCell"/>
</dbReference>
<proteinExistence type="predicted"/>
<dbReference type="Pfam" id="PF00795">
    <property type="entry name" value="CN_hydrolase"/>
    <property type="match status" value="1"/>
</dbReference>
<dbReference type="CDD" id="cd07572">
    <property type="entry name" value="nit"/>
    <property type="match status" value="1"/>
</dbReference>
<dbReference type="SUPFAM" id="SSF103506">
    <property type="entry name" value="Mitochondrial carrier"/>
    <property type="match status" value="1"/>
</dbReference>
<evidence type="ECO:0000313" key="10">
    <source>
        <dbReference type="Proteomes" id="UP000317650"/>
    </source>
</evidence>
<feature type="repeat" description="Solcar" evidence="6">
    <location>
        <begin position="251"/>
        <end position="337"/>
    </location>
</feature>
<dbReference type="PROSITE" id="PS50263">
    <property type="entry name" value="CN_HYDROLASE"/>
    <property type="match status" value="1"/>
</dbReference>
<feature type="repeat" description="Solcar" evidence="6">
    <location>
        <begin position="44"/>
        <end position="126"/>
    </location>
</feature>
<dbReference type="InterPro" id="IPR018108">
    <property type="entry name" value="MCP_transmembrane"/>
</dbReference>
<dbReference type="PRINTS" id="PR00926">
    <property type="entry name" value="MITOCARRIER"/>
</dbReference>
<feature type="transmembrane region" description="Helical" evidence="7">
    <location>
        <begin position="48"/>
        <end position="67"/>
    </location>
</feature>
<dbReference type="FunFam" id="3.60.110.10:FF:000013">
    <property type="entry name" value="Omega-amidase chloroplastic"/>
    <property type="match status" value="1"/>
</dbReference>
<dbReference type="PANTHER" id="PTHR46080">
    <property type="entry name" value="MITOCHONDRIAL SUBSTRATE CARRIER FAMILY PROTEIN J"/>
    <property type="match status" value="1"/>
</dbReference>
<evidence type="ECO:0000256" key="7">
    <source>
        <dbReference type="SAM" id="Phobius"/>
    </source>
</evidence>
<dbReference type="InterPro" id="IPR002067">
    <property type="entry name" value="MCP"/>
</dbReference>
<comment type="caution">
    <text evidence="9">The sequence shown here is derived from an EMBL/GenBank/DDBJ whole genome shotgun (WGS) entry which is preliminary data.</text>
</comment>
<dbReference type="EMBL" id="PYDT01000004">
    <property type="protein sequence ID" value="THU63444.1"/>
    <property type="molecule type" value="Genomic_DNA"/>
</dbReference>
<dbReference type="InterPro" id="IPR036526">
    <property type="entry name" value="C-N_Hydrolase_sf"/>
</dbReference>
<accession>A0A4S8JPL0</accession>
<evidence type="ECO:0000256" key="6">
    <source>
        <dbReference type="PROSITE-ProRule" id="PRU00282"/>
    </source>
</evidence>
<protein>
    <recommendedName>
        <fullName evidence="8">CN hydrolase domain-containing protein</fullName>
    </recommendedName>
</protein>
<dbReference type="STRING" id="52838.A0A4S8JPL0"/>
<dbReference type="GO" id="GO:0055085">
    <property type="term" value="P:transmembrane transport"/>
    <property type="evidence" value="ECO:0007669"/>
    <property type="project" value="InterPro"/>
</dbReference>
<dbReference type="Proteomes" id="UP000317650">
    <property type="component" value="Chromosome 1"/>
</dbReference>
<dbReference type="SUPFAM" id="SSF56317">
    <property type="entry name" value="Carbon-nitrogen hydrolase"/>
    <property type="match status" value="1"/>
</dbReference>
<keyword evidence="10" id="KW-1185">Reference proteome</keyword>